<dbReference type="AlphaFoldDB" id="A0A9Q3VMF8"/>
<dbReference type="CDD" id="cd05242">
    <property type="entry name" value="SDR_a8"/>
    <property type="match status" value="1"/>
</dbReference>
<accession>A0A9Q3VMF8</accession>
<dbReference type="SUPFAM" id="SSF51735">
    <property type="entry name" value="NAD(P)-binding Rossmann-fold domains"/>
    <property type="match status" value="1"/>
</dbReference>
<dbReference type="PANTHER" id="PTHR11092:SF0">
    <property type="entry name" value="EPIMERASE FAMILY PROTEIN SDR39U1"/>
    <property type="match status" value="1"/>
</dbReference>
<dbReference type="Pfam" id="PF01370">
    <property type="entry name" value="Epimerase"/>
    <property type="match status" value="1"/>
</dbReference>
<dbReference type="InterPro" id="IPR013549">
    <property type="entry name" value="DUF1731"/>
</dbReference>
<gene>
    <name evidence="4" type="ORF">LJ657_11265</name>
</gene>
<name>A0A9Q3VMF8_9ACTN</name>
<evidence type="ECO:0000256" key="1">
    <source>
        <dbReference type="ARBA" id="ARBA00009353"/>
    </source>
</evidence>
<comment type="similarity">
    <text evidence="1">Belongs to the NAD(P)-dependent epimerase/dehydratase family. SDR39U1 subfamily.</text>
</comment>
<dbReference type="PANTHER" id="PTHR11092">
    <property type="entry name" value="SUGAR NUCLEOTIDE EPIMERASE RELATED"/>
    <property type="match status" value="1"/>
</dbReference>
<feature type="domain" description="NAD-dependent epimerase/dehydratase" evidence="2">
    <location>
        <begin position="6"/>
        <end position="215"/>
    </location>
</feature>
<protein>
    <submittedName>
        <fullName evidence="4">TIGR01777 family oxidoreductase</fullName>
    </submittedName>
</protein>
<reference evidence="4" key="1">
    <citation type="submission" date="2021-12" db="EMBL/GenBank/DDBJ databases">
        <authorList>
            <person name="Lee J.-H."/>
            <person name="Kim S.-B."/>
        </authorList>
    </citation>
    <scope>NUCLEOTIDE SEQUENCE</scope>
    <source>
        <strain evidence="4">NR30</strain>
    </source>
</reference>
<dbReference type="Gene3D" id="3.40.50.720">
    <property type="entry name" value="NAD(P)-binding Rossmann-like Domain"/>
    <property type="match status" value="1"/>
</dbReference>
<comment type="caution">
    <text evidence="4">The sequence shown here is derived from an EMBL/GenBank/DDBJ whole genome shotgun (WGS) entry which is preliminary data.</text>
</comment>
<dbReference type="InterPro" id="IPR001509">
    <property type="entry name" value="Epimerase_deHydtase"/>
</dbReference>
<evidence type="ECO:0000313" key="4">
    <source>
        <dbReference type="EMBL" id="MCD9874249.1"/>
    </source>
</evidence>
<proteinExistence type="inferred from homology"/>
<evidence type="ECO:0000259" key="3">
    <source>
        <dbReference type="Pfam" id="PF08338"/>
    </source>
</evidence>
<keyword evidence="5" id="KW-1185">Reference proteome</keyword>
<evidence type="ECO:0000259" key="2">
    <source>
        <dbReference type="Pfam" id="PF01370"/>
    </source>
</evidence>
<dbReference type="Proteomes" id="UP001108029">
    <property type="component" value="Unassembled WGS sequence"/>
</dbReference>
<sequence length="301" mass="31754">MERSRIAVAGASGLIGGALVRSLTADGHEVVRLVRRAPRAKDEVRWDPEGKSLDPAVLAGCDVVVNLAGAGVGDHRWTDAYKTRIRRSRVLGTAALAEAIAELDEKPGVFVNGSAMGYYGETGDRAVDESAPPGAGFLPELCVEWEGAAAPAQEAGVRTVFTRTGLVVARGGGAWGRLFPLFRAGLGGRMGDGRQYWSYIALHDEVAAIRHLIDTDGLSGPFNLTAPHPLTNREITAAMGRVLHRPTLFTVPAPVLRTVLGEMAGDVLGSARVLPGRLLESGFTFTFPDIEGALTAALAEP</sequence>
<dbReference type="RefSeq" id="WP_232648298.1">
    <property type="nucleotide sequence ID" value="NZ_JAJSBI010000004.1"/>
</dbReference>
<dbReference type="InterPro" id="IPR036291">
    <property type="entry name" value="NAD(P)-bd_dom_sf"/>
</dbReference>
<organism evidence="4 5">
    <name type="scientific">Streptomyces guryensis</name>
    <dbReference type="NCBI Taxonomy" id="2886947"/>
    <lineage>
        <taxon>Bacteria</taxon>
        <taxon>Bacillati</taxon>
        <taxon>Actinomycetota</taxon>
        <taxon>Actinomycetes</taxon>
        <taxon>Kitasatosporales</taxon>
        <taxon>Streptomycetaceae</taxon>
        <taxon>Streptomyces</taxon>
    </lineage>
</organism>
<dbReference type="EMBL" id="JAJSBI010000004">
    <property type="protein sequence ID" value="MCD9874249.1"/>
    <property type="molecule type" value="Genomic_DNA"/>
</dbReference>
<dbReference type="NCBIfam" id="TIGR01777">
    <property type="entry name" value="yfcH"/>
    <property type="match status" value="1"/>
</dbReference>
<evidence type="ECO:0000313" key="5">
    <source>
        <dbReference type="Proteomes" id="UP001108029"/>
    </source>
</evidence>
<dbReference type="InterPro" id="IPR010099">
    <property type="entry name" value="SDR39U1"/>
</dbReference>
<feature type="domain" description="DUF1731" evidence="3">
    <location>
        <begin position="251"/>
        <end position="296"/>
    </location>
</feature>
<dbReference type="Pfam" id="PF08338">
    <property type="entry name" value="DUF1731"/>
    <property type="match status" value="1"/>
</dbReference>